<dbReference type="PANTHER" id="PTHR10009">
    <property type="entry name" value="PROTEIN YELLOW-RELATED"/>
    <property type="match status" value="1"/>
</dbReference>
<keyword evidence="3" id="KW-0238">DNA-binding</keyword>
<evidence type="ECO:0000256" key="1">
    <source>
        <dbReference type="ARBA" id="ARBA00004613"/>
    </source>
</evidence>
<protein>
    <recommendedName>
        <fullName evidence="5">Fork-head domain-containing protein</fullName>
    </recommendedName>
</protein>
<gene>
    <name evidence="6" type="ORF">APT59_16280</name>
</gene>
<dbReference type="InterPro" id="IPR017996">
    <property type="entry name" value="MRJP/yellow-related"/>
</dbReference>
<dbReference type="KEGG" id="por:APT59_16280"/>
<name>A0A0U4P436_9PSED</name>
<dbReference type="GO" id="GO:0005576">
    <property type="term" value="C:extracellular region"/>
    <property type="evidence" value="ECO:0007669"/>
    <property type="project" value="UniProtKB-SubCell"/>
</dbReference>
<evidence type="ECO:0000313" key="7">
    <source>
        <dbReference type="Proteomes" id="UP000064137"/>
    </source>
</evidence>
<dbReference type="PANTHER" id="PTHR10009:SF18">
    <property type="entry name" value="PROTEIN YELLOW-LIKE PROTEIN"/>
    <property type="match status" value="1"/>
</dbReference>
<dbReference type="GO" id="GO:0043565">
    <property type="term" value="F:sequence-specific DNA binding"/>
    <property type="evidence" value="ECO:0007669"/>
    <property type="project" value="InterPro"/>
</dbReference>
<evidence type="ECO:0000256" key="4">
    <source>
        <dbReference type="SAM" id="SignalP"/>
    </source>
</evidence>
<dbReference type="EMBL" id="CP013987">
    <property type="protein sequence ID" value="ALZ85681.1"/>
    <property type="molecule type" value="Genomic_DNA"/>
</dbReference>
<feature type="signal peptide" evidence="4">
    <location>
        <begin position="1"/>
        <end position="26"/>
    </location>
</feature>
<dbReference type="PROSITE" id="PS50039">
    <property type="entry name" value="FORK_HEAD_3"/>
    <property type="match status" value="1"/>
</dbReference>
<dbReference type="Pfam" id="PF03022">
    <property type="entry name" value="MRJP"/>
    <property type="match status" value="1"/>
</dbReference>
<feature type="chain" id="PRO_5006851799" description="Fork-head domain-containing protein" evidence="4">
    <location>
        <begin position="27"/>
        <end position="368"/>
    </location>
</feature>
<dbReference type="InterPro" id="IPR001766">
    <property type="entry name" value="Fork_head_dom"/>
</dbReference>
<dbReference type="InterPro" id="IPR011042">
    <property type="entry name" value="6-blade_b-propeller_TolB-like"/>
</dbReference>
<evidence type="ECO:0000313" key="6">
    <source>
        <dbReference type="EMBL" id="ALZ85681.1"/>
    </source>
</evidence>
<keyword evidence="2" id="KW-0964">Secreted</keyword>
<dbReference type="AlphaFoldDB" id="A0A0U4P436"/>
<evidence type="ECO:0000256" key="2">
    <source>
        <dbReference type="ARBA" id="ARBA00022525"/>
    </source>
</evidence>
<keyword evidence="4" id="KW-0732">Signal</keyword>
<dbReference type="Proteomes" id="UP000064137">
    <property type="component" value="Chromosome"/>
</dbReference>
<dbReference type="OrthoDB" id="9797664at2"/>
<dbReference type="RefSeq" id="WP_059315810.1">
    <property type="nucleotide sequence ID" value="NZ_CP013987.1"/>
</dbReference>
<reference evidence="6 7" key="1">
    <citation type="submission" date="2016-01" db="EMBL/GenBank/DDBJ databases">
        <title>Annotation of Pseudomonas oryzihabitans USDA-ARS-USMARC-56511.</title>
        <authorList>
            <person name="Harhay G.P."/>
            <person name="Harhay D.M."/>
            <person name="Smith T.P.L."/>
            <person name="Bono J.L."/>
            <person name="Heaton M.P."/>
            <person name="Clawson M.L."/>
            <person name="Chitko-Mckown C.G."/>
            <person name="Capik S.F."/>
            <person name="DeDonder K.D."/>
            <person name="Apley M.D."/>
            <person name="Lubbers B.V."/>
            <person name="White B.J."/>
            <person name="Larson R.L."/>
        </authorList>
    </citation>
    <scope>NUCLEOTIDE SEQUENCE [LARGE SCALE GENOMIC DNA]</scope>
    <source>
        <strain evidence="6 7">USDA-ARS-USMARC-56511</strain>
    </source>
</reference>
<feature type="domain" description="Fork-head" evidence="5">
    <location>
        <begin position="54"/>
        <end position="124"/>
    </location>
</feature>
<proteinExistence type="predicted"/>
<sequence>MSRPALSRLALATLLTALPLAPAAFAAESSAKLEKVASFDHQVTGVTVSENGRIFVNFPRWTEDSEVSVAELKPDGSLVPYPDPAWNGWRNAKRDELTPGNHWVCVQSVVADGRGNLWVIDPGAPAQALVVPGAPKLVKIDLASNQVSKVYALDESVAPQGSYLNDVRLSPDGRHAYITDSGARGALVVLDLDSGKARRALDGDPSTQAEKGVKVKADGKPLMRPDGRGVEFSADGIALSPAGDYLYWQAVKGNTLYRIATASLQGDELASLPAKVEKVGENGPADGLLMDPQGRLYVSAVEEHAVKVRENGQLTTLVQDKQLIWPDTFGRGPDGTVYVTDSRIPEMNFFDPKQKPALETVLYKIVPN</sequence>
<comment type="subcellular location">
    <subcellularLocation>
        <location evidence="1">Secreted</location>
    </subcellularLocation>
</comment>
<dbReference type="SUPFAM" id="SSF101898">
    <property type="entry name" value="NHL repeat"/>
    <property type="match status" value="1"/>
</dbReference>
<evidence type="ECO:0000256" key="3">
    <source>
        <dbReference type="ARBA" id="ARBA00023125"/>
    </source>
</evidence>
<dbReference type="Gene3D" id="2.120.10.30">
    <property type="entry name" value="TolB, C-terminal domain"/>
    <property type="match status" value="1"/>
</dbReference>
<accession>A0A0U4P436</accession>
<dbReference type="GO" id="GO:0003700">
    <property type="term" value="F:DNA-binding transcription factor activity"/>
    <property type="evidence" value="ECO:0007669"/>
    <property type="project" value="InterPro"/>
</dbReference>
<evidence type="ECO:0000259" key="5">
    <source>
        <dbReference type="PROSITE" id="PS50039"/>
    </source>
</evidence>
<organism evidence="6 7">
    <name type="scientific">Pseudomonas oryzihabitans</name>
    <dbReference type="NCBI Taxonomy" id="47885"/>
    <lineage>
        <taxon>Bacteria</taxon>
        <taxon>Pseudomonadati</taxon>
        <taxon>Pseudomonadota</taxon>
        <taxon>Gammaproteobacteria</taxon>
        <taxon>Pseudomonadales</taxon>
        <taxon>Pseudomonadaceae</taxon>
        <taxon>Pseudomonas</taxon>
    </lineage>
</organism>